<feature type="compositionally biased region" description="Low complexity" evidence="1">
    <location>
        <begin position="159"/>
        <end position="174"/>
    </location>
</feature>
<feature type="region of interest" description="Disordered" evidence="1">
    <location>
        <begin position="61"/>
        <end position="84"/>
    </location>
</feature>
<protein>
    <submittedName>
        <fullName evidence="2">Uncharacterized protein</fullName>
    </submittedName>
</protein>
<feature type="region of interest" description="Disordered" evidence="1">
    <location>
        <begin position="293"/>
        <end position="331"/>
    </location>
</feature>
<evidence type="ECO:0000256" key="1">
    <source>
        <dbReference type="SAM" id="MobiDB-lite"/>
    </source>
</evidence>
<accession>A0A507DGY5</accession>
<keyword evidence="4" id="KW-1185">Reference proteome</keyword>
<proteinExistence type="predicted"/>
<organism evidence="2 5">
    <name type="scientific">Synchytrium endobioticum</name>
    <dbReference type="NCBI Taxonomy" id="286115"/>
    <lineage>
        <taxon>Eukaryota</taxon>
        <taxon>Fungi</taxon>
        <taxon>Fungi incertae sedis</taxon>
        <taxon>Chytridiomycota</taxon>
        <taxon>Chytridiomycota incertae sedis</taxon>
        <taxon>Chytridiomycetes</taxon>
        <taxon>Synchytriales</taxon>
        <taxon>Synchytriaceae</taxon>
        <taxon>Synchytrium</taxon>
    </lineage>
</organism>
<feature type="region of interest" description="Disordered" evidence="1">
    <location>
        <begin position="477"/>
        <end position="496"/>
    </location>
</feature>
<dbReference type="EMBL" id="QEAN01000006">
    <property type="protein sequence ID" value="TPX54337.1"/>
    <property type="molecule type" value="Genomic_DNA"/>
</dbReference>
<feature type="compositionally biased region" description="Low complexity" evidence="1">
    <location>
        <begin position="449"/>
        <end position="461"/>
    </location>
</feature>
<feature type="region of interest" description="Disordered" evidence="1">
    <location>
        <begin position="427"/>
        <end position="461"/>
    </location>
</feature>
<feature type="compositionally biased region" description="Basic and acidic residues" evidence="1">
    <location>
        <begin position="175"/>
        <end position="184"/>
    </location>
</feature>
<dbReference type="EMBL" id="QEAM01000012">
    <property type="protein sequence ID" value="TPX50844.1"/>
    <property type="molecule type" value="Genomic_DNA"/>
</dbReference>
<feature type="compositionally biased region" description="Polar residues" evidence="1">
    <location>
        <begin position="431"/>
        <end position="441"/>
    </location>
</feature>
<gene>
    <name evidence="2" type="ORF">SeLEV6574_g00670</name>
    <name evidence="3" type="ORF">SeMB42_g00301</name>
</gene>
<evidence type="ECO:0000313" key="3">
    <source>
        <dbReference type="EMBL" id="TPX54337.1"/>
    </source>
</evidence>
<feature type="compositionally biased region" description="Polar residues" evidence="1">
    <location>
        <begin position="63"/>
        <end position="81"/>
    </location>
</feature>
<feature type="compositionally biased region" description="Polar residues" evidence="1">
    <location>
        <begin position="380"/>
        <end position="391"/>
    </location>
</feature>
<dbReference type="Proteomes" id="UP000317494">
    <property type="component" value="Unassembled WGS sequence"/>
</dbReference>
<feature type="region of interest" description="Disordered" evidence="1">
    <location>
        <begin position="371"/>
        <end position="391"/>
    </location>
</feature>
<name>A0A507DGY5_9FUNG</name>
<feature type="compositionally biased region" description="Low complexity" evidence="1">
    <location>
        <begin position="208"/>
        <end position="218"/>
    </location>
</feature>
<evidence type="ECO:0000313" key="2">
    <source>
        <dbReference type="EMBL" id="TPX50844.1"/>
    </source>
</evidence>
<reference evidence="4 5" key="1">
    <citation type="journal article" date="2019" name="Sci. Rep.">
        <title>Comparative genomics of chytrid fungi reveal insights into the obligate biotrophic and pathogenic lifestyle of Synchytrium endobioticum.</title>
        <authorList>
            <person name="van de Vossenberg B.T.L.H."/>
            <person name="Warris S."/>
            <person name="Nguyen H.D.T."/>
            <person name="van Gent-Pelzer M.P.E."/>
            <person name="Joly D.L."/>
            <person name="van de Geest H.C."/>
            <person name="Bonants P.J.M."/>
            <person name="Smith D.S."/>
            <person name="Levesque C.A."/>
            <person name="van der Lee T.A.J."/>
        </authorList>
    </citation>
    <scope>NUCLEOTIDE SEQUENCE [LARGE SCALE GENOMIC DNA]</scope>
    <source>
        <strain evidence="2 5">LEV6574</strain>
        <strain evidence="3 4">MB42</strain>
    </source>
</reference>
<dbReference type="Proteomes" id="UP000320475">
    <property type="component" value="Unassembled WGS sequence"/>
</dbReference>
<feature type="region of interest" description="Disordered" evidence="1">
    <location>
        <begin position="143"/>
        <end position="228"/>
    </location>
</feature>
<sequence>MTQLVSSLDKQTNLSYNLISTSHLHTHNTPDNFVVYIRLKEYSITDIMSNRYQPLPPYHLNPPMNQSYQTSSRQQPVTTYAPQPPMNSYAYHPTAASSRPQYVMARRNSVPNYAPYTVPSNNTNGNPRYIVEGQSPQHHQKLMITAPPNSNNGYPLSPPRSRTSSFSSSSGNRKSSNESLHEGEVVPYPVENGVSYSMPSHNTPHHQPPVNQTPQQPQGLNRNGSTDDEAIREVKVWTDIMNKMALRGYVLQPCINGLFYDGPVQDWRFTRHPQYHAQRRPSLMEPVYAYQPPSVHGHPQHAHQPPISSPLNPVNHHTPIHHPPHSSLQHASSEINAKAYESLQESKIVASSSHGSSTARFDDVTVLDSPPAPSSLASVQHASSESNNKVYESIQESKAGICVSNGPRTARLNGDNLSSIHLPAPCGRANAQHSSSETNLKTPEPIHESNIGTSTTNGSSTTRCDAVTGLNNLSVAAAASSPASPASPAVVTTVSA</sequence>
<evidence type="ECO:0000313" key="5">
    <source>
        <dbReference type="Proteomes" id="UP000320475"/>
    </source>
</evidence>
<dbReference type="AlphaFoldDB" id="A0A507DGY5"/>
<evidence type="ECO:0000313" key="4">
    <source>
        <dbReference type="Proteomes" id="UP000317494"/>
    </source>
</evidence>
<comment type="caution">
    <text evidence="2">The sequence shown here is derived from an EMBL/GenBank/DDBJ whole genome shotgun (WGS) entry which is preliminary data.</text>
</comment>
<dbReference type="VEuPathDB" id="FungiDB:SeMB42_g00301"/>